<sequence>MSRFKKLINIIYYLVSIILLLALLLMLNSKNYLAHRILDVIASNEIFIMALGVLGAIVLLVLLLKLIGSILQKTDEKYLYLFEDDGDVCISDTAIEKTVKNALREFEEVIEYTVKIKIKNKEEDSKVRVKIKCGLDENICKAKGYYNYIMDNEKLKNSTETEKVVNLVENPVDKKTEVEISNSNKPVENIDSNQTFKKDMDLPKKEENLAPEIIDAMNVISGEGVENKNQLENNSDKKVILSNNIEVEEKNKEKVQLVSSEEKSNVIKENTEVYEANKLKEISKMSIDDLCSTIQLYIHDTMQEFLSQRVDKVDIKFYDVKVKEKIHNKKSEKNESKNKQKKMNKKKKRVN</sequence>
<proteinExistence type="predicted"/>
<evidence type="ECO:0000256" key="1">
    <source>
        <dbReference type="SAM" id="MobiDB-lite"/>
    </source>
</evidence>
<keyword evidence="2" id="KW-0812">Transmembrane</keyword>
<dbReference type="RefSeq" id="WP_091975136.1">
    <property type="nucleotide sequence ID" value="NZ_FODF01000005.1"/>
</dbReference>
<feature type="compositionally biased region" description="Basic and acidic residues" evidence="1">
    <location>
        <begin position="326"/>
        <end position="338"/>
    </location>
</feature>
<evidence type="ECO:0008006" key="5">
    <source>
        <dbReference type="Google" id="ProtNLM"/>
    </source>
</evidence>
<keyword evidence="2" id="KW-1133">Transmembrane helix</keyword>
<evidence type="ECO:0000313" key="4">
    <source>
        <dbReference type="Proteomes" id="UP000199512"/>
    </source>
</evidence>
<evidence type="ECO:0000313" key="3">
    <source>
        <dbReference type="EMBL" id="SEN53703.1"/>
    </source>
</evidence>
<protein>
    <recommendedName>
        <fullName evidence="5">Alkaline shock response membrane anchor protein AmaP</fullName>
    </recommendedName>
</protein>
<organism evidence="3 4">
    <name type="scientific">Peptostreptococcus russellii</name>
    <dbReference type="NCBI Taxonomy" id="215200"/>
    <lineage>
        <taxon>Bacteria</taxon>
        <taxon>Bacillati</taxon>
        <taxon>Bacillota</taxon>
        <taxon>Clostridia</taxon>
        <taxon>Peptostreptococcales</taxon>
        <taxon>Peptostreptococcaceae</taxon>
        <taxon>Peptostreptococcus</taxon>
    </lineage>
</organism>
<keyword evidence="2" id="KW-0472">Membrane</keyword>
<feature type="transmembrane region" description="Helical" evidence="2">
    <location>
        <begin position="46"/>
        <end position="67"/>
    </location>
</feature>
<name>A0A1H8HBV9_9FIRM</name>
<dbReference type="EMBL" id="FODF01000005">
    <property type="protein sequence ID" value="SEN53703.1"/>
    <property type="molecule type" value="Genomic_DNA"/>
</dbReference>
<feature type="compositionally biased region" description="Basic residues" evidence="1">
    <location>
        <begin position="339"/>
        <end position="351"/>
    </location>
</feature>
<dbReference type="AlphaFoldDB" id="A0A1H8HBV9"/>
<keyword evidence="4" id="KW-1185">Reference proteome</keyword>
<dbReference type="OrthoDB" id="9834493at2"/>
<gene>
    <name evidence="3" type="ORF">SAMN05216454_10585</name>
</gene>
<dbReference type="STRING" id="215200.SAMN05216454_10585"/>
<feature type="transmembrane region" description="Helical" evidence="2">
    <location>
        <begin position="7"/>
        <end position="26"/>
    </location>
</feature>
<accession>A0A1H8HBV9</accession>
<dbReference type="Proteomes" id="UP000199512">
    <property type="component" value="Unassembled WGS sequence"/>
</dbReference>
<evidence type="ECO:0000256" key="2">
    <source>
        <dbReference type="SAM" id="Phobius"/>
    </source>
</evidence>
<feature type="region of interest" description="Disordered" evidence="1">
    <location>
        <begin position="326"/>
        <end position="351"/>
    </location>
</feature>
<dbReference type="NCBIfam" id="NF033218">
    <property type="entry name" value="anchor_AmaP"/>
    <property type="match status" value="1"/>
</dbReference>
<reference evidence="3 4" key="1">
    <citation type="submission" date="2016-10" db="EMBL/GenBank/DDBJ databases">
        <authorList>
            <person name="de Groot N.N."/>
        </authorList>
    </citation>
    <scope>NUCLEOTIDE SEQUENCE [LARGE SCALE GENOMIC DNA]</scope>
    <source>
        <strain evidence="3 4">Calf135</strain>
    </source>
</reference>